<organism evidence="1 2">
    <name type="scientific">Vitreoscilla massiliensis</name>
    <dbReference type="NCBI Taxonomy" id="1689272"/>
    <lineage>
        <taxon>Bacteria</taxon>
        <taxon>Pseudomonadati</taxon>
        <taxon>Pseudomonadota</taxon>
        <taxon>Betaproteobacteria</taxon>
        <taxon>Neisseriales</taxon>
        <taxon>Neisseriaceae</taxon>
        <taxon>Vitreoscilla</taxon>
    </lineage>
</organism>
<gene>
    <name evidence="1" type="ORF">LVJ82_08055</name>
</gene>
<dbReference type="InterPro" id="IPR029470">
    <property type="entry name" value="PDDEXK_4"/>
</dbReference>
<proteinExistence type="predicted"/>
<name>A0ABY4E8V7_9NEIS</name>
<dbReference type="Proteomes" id="UP000832011">
    <property type="component" value="Chromosome"/>
</dbReference>
<evidence type="ECO:0000313" key="2">
    <source>
        <dbReference type="Proteomes" id="UP000832011"/>
    </source>
</evidence>
<dbReference type="RefSeq" id="WP_082625520.1">
    <property type="nucleotide sequence ID" value="NZ_CABKVG010000006.1"/>
</dbReference>
<keyword evidence="2" id="KW-1185">Reference proteome</keyword>
<sequence>MMHLQQIGFFLTDIYHLFKKYERKQNNLSHQFNLFSLFGYERNENIHSDFIAELLKPNGMHGQGSIFLNLFMQNCIPILSNKSVNNYQTASVNREYYLGKVNLKRVNGGQVDIRVQCQNQILYIENKIDAEAQNLQLERYLAACNDVNHIVVLLTLNKESEAKYLAEKTELTNAIDKGQLVTITYQHHIISWLECCKKEMADTNGIREVINQYLYCLKKITNRIEDNMSKNELIDTIMQDARSIKSFLYLSQIEQEEIYIKLHAMVFDKIINIVEAKFKTLITPQYVHKVEKCNYLNREQFYADKRSWLGLNFYNDDVEKQNLRIRFEFAYREKAWPFIGLCFTPTECDGVVSKQQQFILSQVKNYLNSGSRTNKSWLYRTDFFEHADEKINFGEWIYEPELLDYLLSTSRYMNNGFSEDIVKFIEVVLEACKKSKLV</sequence>
<accession>A0ABY4E8V7</accession>
<protein>
    <submittedName>
        <fullName evidence="1">PD-(D/E)XK nuclease family protein</fullName>
    </submittedName>
</protein>
<dbReference type="EMBL" id="CP091511">
    <property type="protein sequence ID" value="UOO90903.1"/>
    <property type="molecule type" value="Genomic_DNA"/>
</dbReference>
<dbReference type="Pfam" id="PF14281">
    <property type="entry name" value="PDDEXK_4"/>
    <property type="match status" value="1"/>
</dbReference>
<reference evidence="1 2" key="1">
    <citation type="journal article" date="2022" name="Res Sq">
        <title>Evolution of multicellular longitudinally dividing oral cavity symbionts (Neisseriaceae).</title>
        <authorList>
            <person name="Nyongesa S."/>
            <person name="Weber P."/>
            <person name="Bernet E."/>
            <person name="Pullido F."/>
            <person name="Nieckarz M."/>
            <person name="Delaby M."/>
            <person name="Nieves C."/>
            <person name="Viehboeck T."/>
            <person name="Krause N."/>
            <person name="Rivera-Millot A."/>
            <person name="Nakamura A."/>
            <person name="Vischer N."/>
            <person name="VanNieuwenhze M."/>
            <person name="Brun Y."/>
            <person name="Cava F."/>
            <person name="Bulgheresi S."/>
            <person name="Veyrier F."/>
        </authorList>
    </citation>
    <scope>NUCLEOTIDE SEQUENCE [LARGE SCALE GENOMIC DNA]</scope>
    <source>
        <strain evidence="1 2">SN4</strain>
    </source>
</reference>
<evidence type="ECO:0000313" key="1">
    <source>
        <dbReference type="EMBL" id="UOO90903.1"/>
    </source>
</evidence>